<sequence>MTTGRGIALLRDPAGPQQVTALELFFDLVFVFALFQVSGRLAGAFHGAGQLPSVGYTVLLLLALWMVWSLTAWTTTIFDPWRLPVQLVVAGTMFGSMVMAVRLPATSERGVLFASAYVAIQVGRPIFLVLAIRCHEQRVGAVRSIFWSLLSAAPWLVGAFARNELRGVLWAVAIVIDYLGFALRWPTPALGRSRQLEGSFASEHLAERYQQFLIIALGESILVIGRTFSASLATAPSTAFILAFVSTALLWRIYFHRAGYLLAEAITAAPQPVRLATSAGNTHLIMVAGIIATAVGHELVIAHPFGTLEATWIAVIFGGPALFLAGRSRFEYEVFGRVSGSRLIGLLALIVLAPVMVLVPPLAAASAATAVLAGIAGTDAVRARQRPQEPPSPPALAEP</sequence>
<feature type="transmembrane region" description="Helical" evidence="1">
    <location>
        <begin position="346"/>
        <end position="376"/>
    </location>
</feature>
<dbReference type="RefSeq" id="WP_204037029.1">
    <property type="nucleotide sequence ID" value="NZ_BOPC01000075.1"/>
</dbReference>
<protein>
    <submittedName>
        <fullName evidence="2">Membrane protein</fullName>
    </submittedName>
</protein>
<feature type="transmembrane region" description="Helical" evidence="1">
    <location>
        <begin position="111"/>
        <end position="132"/>
    </location>
</feature>
<feature type="transmembrane region" description="Helical" evidence="1">
    <location>
        <begin position="301"/>
        <end position="325"/>
    </location>
</feature>
<keyword evidence="1" id="KW-0812">Transmembrane</keyword>
<proteinExistence type="predicted"/>
<comment type="caution">
    <text evidence="2">The sequence shown here is derived from an EMBL/GenBank/DDBJ whole genome shotgun (WGS) entry which is preliminary data.</text>
</comment>
<name>A0ABQ4JJC2_9ACTN</name>
<dbReference type="InterPro" id="IPR010640">
    <property type="entry name" value="Low_temperature_requirement_A"/>
</dbReference>
<evidence type="ECO:0000256" key="1">
    <source>
        <dbReference type="SAM" id="Phobius"/>
    </source>
</evidence>
<dbReference type="Proteomes" id="UP000653076">
    <property type="component" value="Unassembled WGS sequence"/>
</dbReference>
<evidence type="ECO:0000313" key="3">
    <source>
        <dbReference type="Proteomes" id="UP000653076"/>
    </source>
</evidence>
<feature type="transmembrane region" description="Helical" evidence="1">
    <location>
        <begin position="235"/>
        <end position="254"/>
    </location>
</feature>
<keyword evidence="3" id="KW-1185">Reference proteome</keyword>
<reference evidence="2 3" key="1">
    <citation type="submission" date="2021-01" db="EMBL/GenBank/DDBJ databases">
        <title>Whole genome shotgun sequence of Verrucosispora qiuiae NBRC 106684.</title>
        <authorList>
            <person name="Komaki H."/>
            <person name="Tamura T."/>
        </authorList>
    </citation>
    <scope>NUCLEOTIDE SEQUENCE [LARGE SCALE GENOMIC DNA]</scope>
    <source>
        <strain evidence="2 3">NBRC 106684</strain>
    </source>
</reference>
<dbReference type="EMBL" id="BOPC01000075">
    <property type="protein sequence ID" value="GIJ29564.1"/>
    <property type="molecule type" value="Genomic_DNA"/>
</dbReference>
<feature type="transmembrane region" description="Helical" evidence="1">
    <location>
        <begin position="144"/>
        <end position="161"/>
    </location>
</feature>
<gene>
    <name evidence="2" type="ORF">Vqi01_47260</name>
</gene>
<organism evidence="2 3">
    <name type="scientific">Micromonospora qiuiae</name>
    <dbReference type="NCBI Taxonomy" id="502268"/>
    <lineage>
        <taxon>Bacteria</taxon>
        <taxon>Bacillati</taxon>
        <taxon>Actinomycetota</taxon>
        <taxon>Actinomycetes</taxon>
        <taxon>Micromonosporales</taxon>
        <taxon>Micromonosporaceae</taxon>
        <taxon>Micromonospora</taxon>
    </lineage>
</organism>
<keyword evidence="1" id="KW-0472">Membrane</keyword>
<feature type="transmembrane region" description="Helical" evidence="1">
    <location>
        <begin position="54"/>
        <end position="73"/>
    </location>
</feature>
<keyword evidence="1" id="KW-1133">Transmembrane helix</keyword>
<dbReference type="PANTHER" id="PTHR36840">
    <property type="entry name" value="BLL5714 PROTEIN"/>
    <property type="match status" value="1"/>
</dbReference>
<accession>A0ABQ4JJC2</accession>
<dbReference type="Pfam" id="PF06772">
    <property type="entry name" value="LtrA"/>
    <property type="match status" value="1"/>
</dbReference>
<feature type="transmembrane region" description="Helical" evidence="1">
    <location>
        <begin position="85"/>
        <end position="105"/>
    </location>
</feature>
<evidence type="ECO:0000313" key="2">
    <source>
        <dbReference type="EMBL" id="GIJ29564.1"/>
    </source>
</evidence>
<feature type="transmembrane region" description="Helical" evidence="1">
    <location>
        <begin position="275"/>
        <end position="295"/>
    </location>
</feature>
<feature type="transmembrane region" description="Helical" evidence="1">
    <location>
        <begin position="21"/>
        <end position="42"/>
    </location>
</feature>
<dbReference type="PANTHER" id="PTHR36840:SF1">
    <property type="entry name" value="BLL5714 PROTEIN"/>
    <property type="match status" value="1"/>
</dbReference>